<protein>
    <submittedName>
        <fullName evidence="2">Acetyltransferase (GNAT) family protein</fullName>
    </submittedName>
</protein>
<dbReference type="OrthoDB" id="9799092at2"/>
<sequence>MRIETTPTGWTAVDGERRVGASGRWERPDGKRFAWIETASAEAAAALCAAMAEGRPLYTSADGDDRDALLRLGAAGFVGDRYGHRWRLRVPVAAAWSEEPLRAFAVGPPERYAAGALRRFDDELRADVPGLHGWRWKSEGWEAEHSGPNYDPELHPVAHDADRDRFAGLVRVWDNPARPRLDLVAAARPYRGTGLAAALLGRAFRVLRERGCTEVDAECDASNGAAKSFLYRAGGRITGGRVELVYRPG</sequence>
<name>A0A1G9HSW4_9ACTN</name>
<accession>A0A1G9HSW4</accession>
<dbReference type="Proteomes" id="UP000198662">
    <property type="component" value="Unassembled WGS sequence"/>
</dbReference>
<reference evidence="3" key="1">
    <citation type="submission" date="2016-10" db="EMBL/GenBank/DDBJ databases">
        <authorList>
            <person name="Varghese N."/>
            <person name="Submissions S."/>
        </authorList>
    </citation>
    <scope>NUCLEOTIDE SEQUENCE [LARGE SCALE GENOMIC DNA]</scope>
    <source>
        <strain evidence="3">CGMCC 4.3147</strain>
    </source>
</reference>
<dbReference type="PROSITE" id="PS51186">
    <property type="entry name" value="GNAT"/>
    <property type="match status" value="1"/>
</dbReference>
<evidence type="ECO:0000313" key="2">
    <source>
        <dbReference type="EMBL" id="SDL16048.1"/>
    </source>
</evidence>
<evidence type="ECO:0000313" key="3">
    <source>
        <dbReference type="Proteomes" id="UP000198662"/>
    </source>
</evidence>
<dbReference type="Gene3D" id="3.40.630.30">
    <property type="match status" value="1"/>
</dbReference>
<dbReference type="Pfam" id="PF00583">
    <property type="entry name" value="Acetyltransf_1"/>
    <property type="match status" value="1"/>
</dbReference>
<dbReference type="STRING" id="380244.SAMN05216298_2811"/>
<dbReference type="GO" id="GO:0016747">
    <property type="term" value="F:acyltransferase activity, transferring groups other than amino-acyl groups"/>
    <property type="evidence" value="ECO:0007669"/>
    <property type="project" value="InterPro"/>
</dbReference>
<keyword evidence="2" id="KW-0808">Transferase</keyword>
<dbReference type="EMBL" id="FNGF01000004">
    <property type="protein sequence ID" value="SDL16048.1"/>
    <property type="molecule type" value="Genomic_DNA"/>
</dbReference>
<dbReference type="CDD" id="cd04301">
    <property type="entry name" value="NAT_SF"/>
    <property type="match status" value="1"/>
</dbReference>
<organism evidence="2 3">
    <name type="scientific">Glycomyces sambucus</name>
    <dbReference type="NCBI Taxonomy" id="380244"/>
    <lineage>
        <taxon>Bacteria</taxon>
        <taxon>Bacillati</taxon>
        <taxon>Actinomycetota</taxon>
        <taxon>Actinomycetes</taxon>
        <taxon>Glycomycetales</taxon>
        <taxon>Glycomycetaceae</taxon>
        <taxon>Glycomyces</taxon>
    </lineage>
</organism>
<dbReference type="InterPro" id="IPR000182">
    <property type="entry name" value="GNAT_dom"/>
</dbReference>
<dbReference type="RefSeq" id="WP_091049848.1">
    <property type="nucleotide sequence ID" value="NZ_FNGF01000004.1"/>
</dbReference>
<gene>
    <name evidence="2" type="ORF">SAMN05216298_2811</name>
</gene>
<dbReference type="AlphaFoldDB" id="A0A1G9HSW4"/>
<dbReference type="SUPFAM" id="SSF55729">
    <property type="entry name" value="Acyl-CoA N-acyltransferases (Nat)"/>
    <property type="match status" value="1"/>
</dbReference>
<dbReference type="InterPro" id="IPR016181">
    <property type="entry name" value="Acyl_CoA_acyltransferase"/>
</dbReference>
<evidence type="ECO:0000259" key="1">
    <source>
        <dbReference type="PROSITE" id="PS51186"/>
    </source>
</evidence>
<keyword evidence="3" id="KW-1185">Reference proteome</keyword>
<feature type="domain" description="N-acetyltransferase" evidence="1">
    <location>
        <begin position="118"/>
        <end position="249"/>
    </location>
</feature>
<proteinExistence type="predicted"/>